<dbReference type="SUPFAM" id="SSF51569">
    <property type="entry name" value="Aldolase"/>
    <property type="match status" value="1"/>
</dbReference>
<reference evidence="1" key="2">
    <citation type="journal article" date="2021" name="PeerJ">
        <title>Extensive microbial diversity within the chicken gut microbiome revealed by metagenomics and culture.</title>
        <authorList>
            <person name="Gilroy R."/>
            <person name="Ravi A."/>
            <person name="Getino M."/>
            <person name="Pursley I."/>
            <person name="Horton D.L."/>
            <person name="Alikhan N.F."/>
            <person name="Baker D."/>
            <person name="Gharbi K."/>
            <person name="Hall N."/>
            <person name="Watson M."/>
            <person name="Adriaenssens E.M."/>
            <person name="Foster-Nyarko E."/>
            <person name="Jarju S."/>
            <person name="Secka A."/>
            <person name="Antonio M."/>
            <person name="Oren A."/>
            <person name="Chaudhuri R.R."/>
            <person name="La Ragione R."/>
            <person name="Hildebrand F."/>
            <person name="Pallen M.J."/>
        </authorList>
    </citation>
    <scope>NUCLEOTIDE SEQUENCE</scope>
    <source>
        <strain evidence="1">10192</strain>
    </source>
</reference>
<evidence type="ECO:0008006" key="3">
    <source>
        <dbReference type="Google" id="ProtNLM"/>
    </source>
</evidence>
<name>A0A9D9DP80_9BACT</name>
<comment type="caution">
    <text evidence="1">The sequence shown here is derived from an EMBL/GenBank/DDBJ whole genome shotgun (WGS) entry which is preliminary data.</text>
</comment>
<protein>
    <recommendedName>
        <fullName evidence="3">Pyruvate carboxyltransferase domain-containing protein</fullName>
    </recommendedName>
</protein>
<dbReference type="AlphaFoldDB" id="A0A9D9DP80"/>
<sequence length="176" mass="20022">MNTKILDCTIRDGGHLNGWNFSAECVKDAYDTAVKSGVDFFEIGYRSANCCEGAGKFYRCDDDFLFSIIDKNEKCPLGMMTDAGKSDLKDFRECRPDLTPVSFVRVAAYPDKLDTAFDLCDELLEKGYCVFLNLMAVSNFTKNDFNKIKHWTNKSYLESIYFSDSFGSLFPEDIEK</sequence>
<dbReference type="InterPro" id="IPR013785">
    <property type="entry name" value="Aldolase_TIM"/>
</dbReference>
<reference evidence="1" key="1">
    <citation type="submission" date="2020-10" db="EMBL/GenBank/DDBJ databases">
        <authorList>
            <person name="Gilroy R."/>
        </authorList>
    </citation>
    <scope>NUCLEOTIDE SEQUENCE</scope>
    <source>
        <strain evidence="1">10192</strain>
    </source>
</reference>
<feature type="non-terminal residue" evidence="1">
    <location>
        <position position="176"/>
    </location>
</feature>
<accession>A0A9D9DP80</accession>
<evidence type="ECO:0000313" key="2">
    <source>
        <dbReference type="Proteomes" id="UP000823632"/>
    </source>
</evidence>
<organism evidence="1 2">
    <name type="scientific">Candidatus Scatousia excrementipullorum</name>
    <dbReference type="NCBI Taxonomy" id="2840936"/>
    <lineage>
        <taxon>Bacteria</taxon>
        <taxon>Candidatus Scatousia</taxon>
    </lineage>
</organism>
<dbReference type="Proteomes" id="UP000823632">
    <property type="component" value="Unassembled WGS sequence"/>
</dbReference>
<evidence type="ECO:0000313" key="1">
    <source>
        <dbReference type="EMBL" id="MBO8430021.1"/>
    </source>
</evidence>
<dbReference type="EMBL" id="JADIND010000031">
    <property type="protein sequence ID" value="MBO8430021.1"/>
    <property type="molecule type" value="Genomic_DNA"/>
</dbReference>
<proteinExistence type="predicted"/>
<gene>
    <name evidence="1" type="ORF">IAC76_01405</name>
</gene>
<dbReference type="Gene3D" id="3.20.20.70">
    <property type="entry name" value="Aldolase class I"/>
    <property type="match status" value="1"/>
</dbReference>